<feature type="compositionally biased region" description="Basic and acidic residues" evidence="7">
    <location>
        <begin position="275"/>
        <end position="292"/>
    </location>
</feature>
<dbReference type="GO" id="GO:0016459">
    <property type="term" value="C:myosin complex"/>
    <property type="evidence" value="ECO:0007669"/>
    <property type="project" value="UniProtKB-KW"/>
</dbReference>
<dbReference type="InterPro" id="IPR027417">
    <property type="entry name" value="P-loop_NTPase"/>
</dbReference>
<evidence type="ECO:0000313" key="9">
    <source>
        <dbReference type="EMBL" id="SBS98428.1"/>
    </source>
</evidence>
<evidence type="ECO:0000313" key="10">
    <source>
        <dbReference type="Proteomes" id="UP000078546"/>
    </source>
</evidence>
<feature type="binding site" evidence="6">
    <location>
        <begin position="206"/>
        <end position="213"/>
    </location>
    <ligand>
        <name>ATP</name>
        <dbReference type="ChEBI" id="CHEBI:30616"/>
    </ligand>
</feature>
<accession>A0A1A8X3U1</accession>
<dbReference type="Pfam" id="PF00063">
    <property type="entry name" value="Myosin_head"/>
    <property type="match status" value="2"/>
</dbReference>
<dbReference type="Gene3D" id="1.20.120.720">
    <property type="entry name" value="Myosin VI head, motor domain, U50 subdomain"/>
    <property type="match status" value="1"/>
</dbReference>
<feature type="region of interest" description="Disordered" evidence="7">
    <location>
        <begin position="272"/>
        <end position="292"/>
    </location>
</feature>
<comment type="similarity">
    <text evidence="6">Belongs to the TRAFAC class myosin-kinesin ATPase superfamily. Myosin family.</text>
</comment>
<protein>
    <submittedName>
        <fullName evidence="9">Myosin D</fullName>
    </submittedName>
</protein>
<sequence length="2028" mass="236553">MAFLQFKSNETFYYSNLSNVKNEDEREFTNKEGVCEEGISPKREIGEDIYSNTHVWYYYNNVYKKMEICEFKKEENLYSLKRKGRTLENVPAEDVIRCLKDSIELDSENNIDIIQLNEVNVLENLKNRYKKNKIYTFHGSLLLAVNPYTKIKGLYDIDCMNIYLNKFKSNQMNMKEDCKTHIYDIGNMAYKNMVLKKKRQTIVVSGHSGSGKTENCKFLFRYFHYIFFHKDGGGGQGTYKSMNSYADGDASEENISAVAGKKVGTKNDILGSYKKAGDDHQPEKGNLSWKEEKSKNSREKINELVEANETINYERIDKLIYINSIIESMSNAKTIKNNNSSRCGRINDLIFEEKKKRNDDTIFNYCFSNIKIFILLLEINRCISQNIGERNFHIFYELIWGLTDEQLRERNLVRDVHQYKLMKNYLSKDEEIKGVKIMKKGYSIEGEKYMESQTDRQKDEKNFQHLLRGLRYIKYDEVRIGEFFDALAGIIHLGEIDTGKMEESNSSKEIQKSYKYASECLKIRVQDLLDTIKYRNIHVSCEKIRTNKSRENAQSTLNTLIKVIYKNIFSKIIYDINMTNLSSKEREEIMNEKIYVQKKNIISILDLYGFEDLSCNNFEQVCINLANEKLNNYYINNEIDKEKNIYKSENILWNDIIIPNYKDTILFIEKMFSTLDDITKLNSYGQKKGDDNFFTCLLNGDIKYLHNGIYGFLSNKDGTYTSKKENIHKNKFFIKHYAGCVTYTINKWIHKNCDRTEVEIEELIDTSGNSFLGEKVTGEKMLKMESPGENEKKQEQKGEYAFTSHNAEYQLHDTLQTRKDQYYMGENLETMRHVTINENDVIRNDVFLSDEQGEASGYKKNITDGEDVSRIICSNLRTNTEGGLMGKKVMQIGALNRVQNGISVAEKVVDSHAVHNSFGCSSNGGAMGGSGTVSVSRRYTRELDNLFSNLQRTDMYYIRCILPNEKMAKNNFKRKLVYSQLKQCGANEIIKIVNNGLSHKMAKEDIFVKCKKYIPKELLQCRKDDIVYYFMRLFDDEAYFRIGKNYIFMKSHVYTRISYQFYDGISLLESNNSPLCDSSSLVEKKKKEILKEIQMKRFRRCVTTIKVYTWIIKHYIPYLQKKREMKRKICDYMYKMYLVYKTMISVKKRFSYNMRKLNKIMLYKAYKEAFKRIKNARRKGALSRRMNSIKKGFEAKSTKIEPHRGKEPPGGVAAGGVAAGGVAAGGVAAGGVAAGGVAAGGVAADGVEAGGVEAGRVEAGRVEAVEVKNDASVVEDEGENLHAHNGEKEKWMPIEAEEIFVSTPDNYHYVYNNLDWVVIYMNGKIHLYNILYGYERVKKRYILNYDSIAVKKVDFEKYKEWSNEKRGSETKGIQCLNTSTELQTTRDEGEMRAEPQRELHREQTNSMRCHLSKSFCCMNQHQLYKNIFLAIDEELNLILFTYPNIRTIKHFLKQKMKSIKRQSNNNLPNTYLPQLYRSKKYDPTLEEGEQAVDLFSNENLNMFMHLYKNVYVLSTLEGALCGGQSQVSVQPLRKPGIQATRREDVEVKEKRKGKYNTKKDKRKDQERVTFLREIKREEYIEREYYSNPSFKMLKICFFPSSICHFLYLSYISISENHYLLLTIVNLYSKPLYKYTIYIPINNVVDNKHFVDFFMNICSHIYAKSKNEMDDSTCNIHNRSIVNNGKLLQNYLSKLKMSVFNNSHILIYGCCILSMVEIKNYDLTSTHPYTKEYEYKYLKLLFTWTCHHHFTSIYDSYVNRLSHDLKHNLIINDLYQKKQNSKQSRLVYRNGLEKKEDFMTCSGKNVQLDKKKDTSKCTFYIFSLLNEVYLLTNEAWENSHDVLLNYEEWWIMKPKGSGGAGNSRLVRELDNKEMCTFQGVMNMNINYYYNYDYYKSNISLNSSIQATIKKYEKVNNNVQTRKTLNKPLFPDVYIYREMKSTSGMNRGVDSFYYNLQNHENLQLCRGRGAEPASPGDKKHSSYDILACTPLSHLDTILLLVRSSSREESTYALEFENIVNKKKKIIPIHW</sequence>
<dbReference type="GO" id="GO:0005524">
    <property type="term" value="F:ATP binding"/>
    <property type="evidence" value="ECO:0007669"/>
    <property type="project" value="UniProtKB-UniRule"/>
</dbReference>
<organism evidence="9 10">
    <name type="scientific">Plasmodium ovale curtisi</name>
    <dbReference type="NCBI Taxonomy" id="864141"/>
    <lineage>
        <taxon>Eukaryota</taxon>
        <taxon>Sar</taxon>
        <taxon>Alveolata</taxon>
        <taxon>Apicomplexa</taxon>
        <taxon>Aconoidasida</taxon>
        <taxon>Haemosporida</taxon>
        <taxon>Plasmodiidae</taxon>
        <taxon>Plasmodium</taxon>
        <taxon>Plasmodium (Plasmodium)</taxon>
    </lineage>
</organism>
<dbReference type="PANTHER" id="PTHR13140">
    <property type="entry name" value="MYOSIN"/>
    <property type="match status" value="1"/>
</dbReference>
<dbReference type="GO" id="GO:0016020">
    <property type="term" value="C:membrane"/>
    <property type="evidence" value="ECO:0007669"/>
    <property type="project" value="TreeGrafter"/>
</dbReference>
<dbReference type="PROSITE" id="PS51456">
    <property type="entry name" value="MYOSIN_MOTOR"/>
    <property type="match status" value="1"/>
</dbReference>
<keyword evidence="5 6" id="KW-0009">Actin-binding</keyword>
<dbReference type="InterPro" id="IPR001609">
    <property type="entry name" value="Myosin_head_motor_dom-like"/>
</dbReference>
<name>A0A1A8X3U1_PLAOA</name>
<gene>
    <name evidence="9" type="ORF">POVCU1_046060</name>
</gene>
<dbReference type="GO" id="GO:0005737">
    <property type="term" value="C:cytoplasm"/>
    <property type="evidence" value="ECO:0007669"/>
    <property type="project" value="TreeGrafter"/>
</dbReference>
<evidence type="ECO:0000256" key="6">
    <source>
        <dbReference type="PROSITE-ProRule" id="PRU00782"/>
    </source>
</evidence>
<reference evidence="10" key="1">
    <citation type="submission" date="2016-05" db="EMBL/GenBank/DDBJ databases">
        <authorList>
            <person name="Naeem Raeece"/>
        </authorList>
    </citation>
    <scope>NUCLEOTIDE SEQUENCE [LARGE SCALE GENOMIC DNA]</scope>
</reference>
<dbReference type="Gene3D" id="1.20.58.530">
    <property type="match status" value="2"/>
</dbReference>
<dbReference type="GO" id="GO:0051015">
    <property type="term" value="F:actin filament binding"/>
    <property type="evidence" value="ECO:0007669"/>
    <property type="project" value="TreeGrafter"/>
</dbReference>
<proteinExistence type="inferred from homology"/>
<feature type="region of interest" description="Actin-binding" evidence="6">
    <location>
        <begin position="943"/>
        <end position="965"/>
    </location>
</feature>
<keyword evidence="3 6" id="KW-0518">Myosin</keyword>
<evidence type="ECO:0000259" key="8">
    <source>
        <dbReference type="PROSITE" id="PS51456"/>
    </source>
</evidence>
<dbReference type="GO" id="GO:0007015">
    <property type="term" value="P:actin filament organization"/>
    <property type="evidence" value="ECO:0007669"/>
    <property type="project" value="TreeGrafter"/>
</dbReference>
<evidence type="ECO:0000256" key="4">
    <source>
        <dbReference type="ARBA" id="ARBA00023175"/>
    </source>
</evidence>
<dbReference type="Gene3D" id="3.40.850.10">
    <property type="entry name" value="Kinesin motor domain"/>
    <property type="match status" value="3"/>
</dbReference>
<evidence type="ECO:0000256" key="3">
    <source>
        <dbReference type="ARBA" id="ARBA00023123"/>
    </source>
</evidence>
<dbReference type="PRINTS" id="PR00193">
    <property type="entry name" value="MYOSINHEAVY"/>
</dbReference>
<keyword evidence="4 6" id="KW-0505">Motor protein</keyword>
<dbReference type="GO" id="GO:0000146">
    <property type="term" value="F:microfilament motor activity"/>
    <property type="evidence" value="ECO:0007669"/>
    <property type="project" value="TreeGrafter"/>
</dbReference>
<dbReference type="EMBL" id="FLQV01000840">
    <property type="protein sequence ID" value="SBS98428.1"/>
    <property type="molecule type" value="Genomic_DNA"/>
</dbReference>
<evidence type="ECO:0000256" key="7">
    <source>
        <dbReference type="SAM" id="MobiDB-lite"/>
    </source>
</evidence>
<evidence type="ECO:0000256" key="5">
    <source>
        <dbReference type="ARBA" id="ARBA00023203"/>
    </source>
</evidence>
<keyword evidence="2 6" id="KW-0067">ATP-binding</keyword>
<dbReference type="Proteomes" id="UP000078546">
    <property type="component" value="Unassembled WGS sequence"/>
</dbReference>
<dbReference type="SMART" id="SM00242">
    <property type="entry name" value="MYSc"/>
    <property type="match status" value="1"/>
</dbReference>
<dbReference type="InterPro" id="IPR036961">
    <property type="entry name" value="Kinesin_motor_dom_sf"/>
</dbReference>
<evidence type="ECO:0000256" key="1">
    <source>
        <dbReference type="ARBA" id="ARBA00022741"/>
    </source>
</evidence>
<dbReference type="PANTHER" id="PTHR13140:SF706">
    <property type="entry name" value="DILUTE CLASS UNCONVENTIONAL MYOSIN, ISOFORM C"/>
    <property type="match status" value="1"/>
</dbReference>
<dbReference type="SUPFAM" id="SSF52540">
    <property type="entry name" value="P-loop containing nucleoside triphosphate hydrolases"/>
    <property type="match status" value="1"/>
</dbReference>
<keyword evidence="1 6" id="KW-0547">Nucleotide-binding</keyword>
<feature type="domain" description="Myosin motor" evidence="8">
    <location>
        <begin position="105"/>
        <end position="1062"/>
    </location>
</feature>
<evidence type="ECO:0000256" key="2">
    <source>
        <dbReference type="ARBA" id="ARBA00022840"/>
    </source>
</evidence>